<gene>
    <name evidence="2" type="ORF">GCM10011600_10030</name>
</gene>
<protein>
    <submittedName>
        <fullName evidence="2">Uncharacterized protein</fullName>
    </submittedName>
</protein>
<dbReference type="RefSeq" id="WP_191282268.1">
    <property type="nucleotide sequence ID" value="NZ_BNAI01000001.1"/>
</dbReference>
<evidence type="ECO:0000256" key="1">
    <source>
        <dbReference type="SAM" id="Phobius"/>
    </source>
</evidence>
<organism evidence="2 3">
    <name type="scientific">Pseudolysinimonas yzui</name>
    <dbReference type="NCBI Taxonomy" id="2708254"/>
    <lineage>
        <taxon>Bacteria</taxon>
        <taxon>Bacillati</taxon>
        <taxon>Actinomycetota</taxon>
        <taxon>Actinomycetes</taxon>
        <taxon>Micrococcales</taxon>
        <taxon>Microbacteriaceae</taxon>
        <taxon>Pseudolysinimonas</taxon>
    </lineage>
</organism>
<comment type="caution">
    <text evidence="2">The sequence shown here is derived from an EMBL/GenBank/DDBJ whole genome shotgun (WGS) entry which is preliminary data.</text>
</comment>
<proteinExistence type="predicted"/>
<name>A0A8J3GPM1_9MICO</name>
<dbReference type="Proteomes" id="UP000617531">
    <property type="component" value="Unassembled WGS sequence"/>
</dbReference>
<feature type="transmembrane region" description="Helical" evidence="1">
    <location>
        <begin position="177"/>
        <end position="199"/>
    </location>
</feature>
<dbReference type="AlphaFoldDB" id="A0A8J3GPM1"/>
<feature type="transmembrane region" description="Helical" evidence="1">
    <location>
        <begin position="6"/>
        <end position="31"/>
    </location>
</feature>
<dbReference type="EMBL" id="BNAI01000001">
    <property type="protein sequence ID" value="GHF10874.1"/>
    <property type="molecule type" value="Genomic_DNA"/>
</dbReference>
<reference evidence="2" key="1">
    <citation type="journal article" date="2014" name="Int. J. Syst. Evol. Microbiol.">
        <title>Complete genome sequence of Corynebacterium casei LMG S-19264T (=DSM 44701T), isolated from a smear-ripened cheese.</title>
        <authorList>
            <consortium name="US DOE Joint Genome Institute (JGI-PGF)"/>
            <person name="Walter F."/>
            <person name="Albersmeier A."/>
            <person name="Kalinowski J."/>
            <person name="Ruckert C."/>
        </authorList>
    </citation>
    <scope>NUCLEOTIDE SEQUENCE</scope>
    <source>
        <strain evidence="2">CGMCC 1.16548</strain>
    </source>
</reference>
<sequence>MIQLQLFAGTVTWIGAVVIVLAAVAVAILAIRLRQPALALFGLLPVGFGILALAFQVNVADPPVLPAIVALGLAALGILGGNPLTVWVLGRAAKGDVDSGTHGGILVPAETASGAKSATKTQEVLRGGTWIGYLERAAVIGAIVVGHFEIIAAVIAIKGLGRFSELDAPEARERFIIGTLVSMIWAALCGALIVLPAVFSS</sequence>
<feature type="transmembrane region" description="Helical" evidence="1">
    <location>
        <begin position="38"/>
        <end position="58"/>
    </location>
</feature>
<reference evidence="2" key="2">
    <citation type="submission" date="2020-09" db="EMBL/GenBank/DDBJ databases">
        <authorList>
            <person name="Sun Q."/>
            <person name="Zhou Y."/>
        </authorList>
    </citation>
    <scope>NUCLEOTIDE SEQUENCE</scope>
    <source>
        <strain evidence="2">CGMCC 1.16548</strain>
    </source>
</reference>
<evidence type="ECO:0000313" key="3">
    <source>
        <dbReference type="Proteomes" id="UP000617531"/>
    </source>
</evidence>
<keyword evidence="1" id="KW-0812">Transmembrane</keyword>
<keyword evidence="3" id="KW-1185">Reference proteome</keyword>
<accession>A0A8J3GPM1</accession>
<keyword evidence="1" id="KW-0472">Membrane</keyword>
<feature type="transmembrane region" description="Helical" evidence="1">
    <location>
        <begin position="64"/>
        <end position="89"/>
    </location>
</feature>
<feature type="transmembrane region" description="Helical" evidence="1">
    <location>
        <begin position="137"/>
        <end position="157"/>
    </location>
</feature>
<keyword evidence="1" id="KW-1133">Transmembrane helix</keyword>
<evidence type="ECO:0000313" key="2">
    <source>
        <dbReference type="EMBL" id="GHF10874.1"/>
    </source>
</evidence>